<keyword evidence="1" id="KW-1133">Transmembrane helix</keyword>
<protein>
    <submittedName>
        <fullName evidence="2">Uncharacterized protein</fullName>
    </submittedName>
</protein>
<evidence type="ECO:0000313" key="2">
    <source>
        <dbReference type="EMBL" id="CAI9155108.1"/>
    </source>
</evidence>
<proteinExistence type="predicted"/>
<feature type="transmembrane region" description="Helical" evidence="1">
    <location>
        <begin position="84"/>
        <end position="104"/>
    </location>
</feature>
<keyword evidence="1" id="KW-0472">Membrane</keyword>
<dbReference type="Proteomes" id="UP001176941">
    <property type="component" value="Chromosome 12"/>
</dbReference>
<sequence length="177" mass="19744">MVPLRSTGLMQGTGENGKTAAEGNRELLKSPLSPFTAPSVFRQNPSFRWWPLHSGGDPSALVETDPCEQSESREAIFWLRDPHALHLALLFFQMVVMITTWCILSPFSLARLFVTLWTVAHQTPLSMGFSRQEYWSGLPRPPPEDLPDPGIEPASLMSPALAGRFFTTSTAWEANSW</sequence>
<gene>
    <name evidence="2" type="ORF">MRATA1EN1_LOCUS4070</name>
</gene>
<accession>A0ABN8Y0G9</accession>
<evidence type="ECO:0000313" key="3">
    <source>
        <dbReference type="Proteomes" id="UP001176941"/>
    </source>
</evidence>
<keyword evidence="1" id="KW-0812">Transmembrane</keyword>
<reference evidence="2" key="1">
    <citation type="submission" date="2023-04" db="EMBL/GenBank/DDBJ databases">
        <authorList>
            <consortium name="ELIXIR-Norway"/>
        </authorList>
    </citation>
    <scope>NUCLEOTIDE SEQUENCE [LARGE SCALE GENOMIC DNA]</scope>
</reference>
<name>A0ABN8Y0G9_RANTA</name>
<dbReference type="EMBL" id="OX459948">
    <property type="protein sequence ID" value="CAI9155108.1"/>
    <property type="molecule type" value="Genomic_DNA"/>
</dbReference>
<evidence type="ECO:0000256" key="1">
    <source>
        <dbReference type="SAM" id="Phobius"/>
    </source>
</evidence>
<keyword evidence="3" id="KW-1185">Reference proteome</keyword>
<organism evidence="2 3">
    <name type="scientific">Rangifer tarandus platyrhynchus</name>
    <name type="common">Svalbard reindeer</name>
    <dbReference type="NCBI Taxonomy" id="3082113"/>
    <lineage>
        <taxon>Eukaryota</taxon>
        <taxon>Metazoa</taxon>
        <taxon>Chordata</taxon>
        <taxon>Craniata</taxon>
        <taxon>Vertebrata</taxon>
        <taxon>Euteleostomi</taxon>
        <taxon>Mammalia</taxon>
        <taxon>Eutheria</taxon>
        <taxon>Laurasiatheria</taxon>
        <taxon>Artiodactyla</taxon>
        <taxon>Ruminantia</taxon>
        <taxon>Pecora</taxon>
        <taxon>Cervidae</taxon>
        <taxon>Odocoileinae</taxon>
        <taxon>Rangifer</taxon>
    </lineage>
</organism>